<organism evidence="2 3">
    <name type="scientific">[Mycobacterium] crassicus</name>
    <dbReference type="NCBI Taxonomy" id="2872309"/>
    <lineage>
        <taxon>Bacteria</taxon>
        <taxon>Bacillati</taxon>
        <taxon>Actinomycetota</taxon>
        <taxon>Actinomycetes</taxon>
        <taxon>Mycobacteriales</taxon>
        <taxon>Mycobacteriaceae</taxon>
        <taxon>Mycolicibacter</taxon>
    </lineage>
</organism>
<proteinExistence type="predicted"/>
<evidence type="ECO:0000313" key="3">
    <source>
        <dbReference type="Proteomes" id="UP001299596"/>
    </source>
</evidence>
<keyword evidence="3" id="KW-1185">Reference proteome</keyword>
<feature type="transmembrane region" description="Helical" evidence="1">
    <location>
        <begin position="65"/>
        <end position="85"/>
    </location>
</feature>
<keyword evidence="1" id="KW-0472">Membrane</keyword>
<sequence>MLIMGVLCLVAAVVSLAFGVRTLARPLTGDPEQLVLRAVAPAQVAVGVILAVGGVLVLAGPPAMALLALIISITGALGILAAGAWQGARFAARQSAAAATGGCGSGCGCGDVAAAEPAGCGSGCGCGDVAPAEPAGCGAGCGCGDVAPAEPAGCGSGCGCGDSAPPELEPAPTSGCGSGCGCS</sequence>
<keyword evidence="1" id="KW-0812">Transmembrane</keyword>
<feature type="transmembrane region" description="Helical" evidence="1">
    <location>
        <begin position="34"/>
        <end position="58"/>
    </location>
</feature>
<accession>A0ABU5XFE4</accession>
<gene>
    <name evidence="2" type="ORF">K6T79_03240</name>
</gene>
<name>A0ABU5XFE4_9MYCO</name>
<dbReference type="RefSeq" id="WP_225405599.1">
    <property type="nucleotide sequence ID" value="NZ_JAYJJR010000002.1"/>
</dbReference>
<keyword evidence="1" id="KW-1133">Transmembrane helix</keyword>
<evidence type="ECO:0008006" key="4">
    <source>
        <dbReference type="Google" id="ProtNLM"/>
    </source>
</evidence>
<evidence type="ECO:0000313" key="2">
    <source>
        <dbReference type="EMBL" id="MEB3020057.1"/>
    </source>
</evidence>
<comment type="caution">
    <text evidence="2">The sequence shown here is derived from an EMBL/GenBank/DDBJ whole genome shotgun (WGS) entry which is preliminary data.</text>
</comment>
<dbReference type="Proteomes" id="UP001299596">
    <property type="component" value="Unassembled WGS sequence"/>
</dbReference>
<protein>
    <recommendedName>
        <fullName evidence="4">Transmembrane protein</fullName>
    </recommendedName>
</protein>
<reference evidence="2 3" key="1">
    <citation type="submission" date="2023-12" db="EMBL/GenBank/DDBJ databases">
        <title>Description of new species of Mycobacterium terrae complex isolated from sewage at the Sao Paulo Zoological Park Foundation in Brazil.</title>
        <authorList>
            <person name="Romagnoli C.L."/>
            <person name="Conceicao E.C."/>
            <person name="Machado E."/>
            <person name="Barreto L.B.P.F."/>
            <person name="Sharma A."/>
            <person name="Silva N.M."/>
            <person name="Marques L.E."/>
            <person name="Juliana M.A."/>
            <person name="Lourenco M.C.S."/>
            <person name="Digiampietri L.A."/>
            <person name="Suffys P.N."/>
            <person name="Viana-Niero C."/>
        </authorList>
    </citation>
    <scope>NUCLEOTIDE SEQUENCE [LARGE SCALE GENOMIC DNA]</scope>
    <source>
        <strain evidence="2 3">MYC098</strain>
    </source>
</reference>
<dbReference type="EMBL" id="JAYJJR010000002">
    <property type="protein sequence ID" value="MEB3020057.1"/>
    <property type="molecule type" value="Genomic_DNA"/>
</dbReference>
<evidence type="ECO:0000256" key="1">
    <source>
        <dbReference type="SAM" id="Phobius"/>
    </source>
</evidence>